<feature type="compositionally biased region" description="Basic and acidic residues" evidence="1">
    <location>
        <begin position="479"/>
        <end position="501"/>
    </location>
</feature>
<protein>
    <recommendedName>
        <fullName evidence="2">DUF7924 domain-containing protein</fullName>
    </recommendedName>
</protein>
<dbReference type="PANTHER" id="PTHR42470">
    <property type="entry name" value="VAST DOMAIN-CONTAINING PROTEIN"/>
    <property type="match status" value="1"/>
</dbReference>
<gene>
    <name evidence="3" type="ORF">M409DRAFT_71486</name>
</gene>
<organism evidence="3 4">
    <name type="scientific">Zasmidium cellare ATCC 36951</name>
    <dbReference type="NCBI Taxonomy" id="1080233"/>
    <lineage>
        <taxon>Eukaryota</taxon>
        <taxon>Fungi</taxon>
        <taxon>Dikarya</taxon>
        <taxon>Ascomycota</taxon>
        <taxon>Pezizomycotina</taxon>
        <taxon>Dothideomycetes</taxon>
        <taxon>Dothideomycetidae</taxon>
        <taxon>Mycosphaerellales</taxon>
        <taxon>Mycosphaerellaceae</taxon>
        <taxon>Zasmidium</taxon>
    </lineage>
</organism>
<feature type="compositionally biased region" description="Basic and acidic residues" evidence="1">
    <location>
        <begin position="390"/>
        <end position="405"/>
    </location>
</feature>
<sequence>MQDNPRKRKHSLPSPPSSGPSPRGRTRRRIADEYNPDPAQSPEPLRKRYRGDLERSPREELNCCAQGAEEAEPIQHWVRSGKWPKHIGEMTDPESDGSNKRRRSSTPSYSSRRRNGSAPPAHTAAYEEELQRHGIMFDDLNTKDLTYIRLFQRASKCSEERVRRDLTPHIVPSAELLYVVDRETILANVREEMSGDWTKCSLLGGTQPRPDYAYGLSSATFTEEERAKLENYTNINNPTKFTDFMYFPFLLCEAKCGRRNINDADRQNVHSASIAVNAIIQLCRAAGEDHAQILSGQILVFSISHDNERVKIYGHFPLIRDGRTTFHRYYVHNYSLDGHYGRDRDTGSNFTRAVYRDFYPSHLKRLQQAVARLSDPRTTSVVSDVSVDEGEARASEQSSQERDSSPRPSFRRAKSQGSQGELTLMKQQMAKLEQMHKAQLEQQKEESRKQMEQQREDSQKQMQQQREESQKQMALLERLLNREQGSQKDGARFRESPSSRS</sequence>
<dbReference type="Pfam" id="PF25545">
    <property type="entry name" value="DUF7924"/>
    <property type="match status" value="1"/>
</dbReference>
<feature type="compositionally biased region" description="Basic and acidic residues" evidence="1">
    <location>
        <begin position="44"/>
        <end position="61"/>
    </location>
</feature>
<name>A0A6A6BXS3_ZASCE</name>
<dbReference type="AlphaFoldDB" id="A0A6A6BXS3"/>
<dbReference type="InterPro" id="IPR057684">
    <property type="entry name" value="DUF7924"/>
</dbReference>
<dbReference type="OrthoDB" id="3647767at2759"/>
<evidence type="ECO:0000313" key="4">
    <source>
        <dbReference type="Proteomes" id="UP000799537"/>
    </source>
</evidence>
<evidence type="ECO:0000313" key="3">
    <source>
        <dbReference type="EMBL" id="KAF2158730.1"/>
    </source>
</evidence>
<feature type="region of interest" description="Disordered" evidence="1">
    <location>
        <begin position="1"/>
        <end position="122"/>
    </location>
</feature>
<feature type="compositionally biased region" description="Basic and acidic residues" evidence="1">
    <location>
        <begin position="433"/>
        <end position="470"/>
    </location>
</feature>
<reference evidence="3" key="1">
    <citation type="journal article" date="2020" name="Stud. Mycol.">
        <title>101 Dothideomycetes genomes: a test case for predicting lifestyles and emergence of pathogens.</title>
        <authorList>
            <person name="Haridas S."/>
            <person name="Albert R."/>
            <person name="Binder M."/>
            <person name="Bloem J."/>
            <person name="Labutti K."/>
            <person name="Salamov A."/>
            <person name="Andreopoulos B."/>
            <person name="Baker S."/>
            <person name="Barry K."/>
            <person name="Bills G."/>
            <person name="Bluhm B."/>
            <person name="Cannon C."/>
            <person name="Castanera R."/>
            <person name="Culley D."/>
            <person name="Daum C."/>
            <person name="Ezra D."/>
            <person name="Gonzalez J."/>
            <person name="Henrissat B."/>
            <person name="Kuo A."/>
            <person name="Liang C."/>
            <person name="Lipzen A."/>
            <person name="Lutzoni F."/>
            <person name="Magnuson J."/>
            <person name="Mondo S."/>
            <person name="Nolan M."/>
            <person name="Ohm R."/>
            <person name="Pangilinan J."/>
            <person name="Park H.-J."/>
            <person name="Ramirez L."/>
            <person name="Alfaro M."/>
            <person name="Sun H."/>
            <person name="Tritt A."/>
            <person name="Yoshinaga Y."/>
            <person name="Zwiers L.-H."/>
            <person name="Turgeon B."/>
            <person name="Goodwin S."/>
            <person name="Spatafora J."/>
            <person name="Crous P."/>
            <person name="Grigoriev I."/>
        </authorList>
    </citation>
    <scope>NUCLEOTIDE SEQUENCE</scope>
    <source>
        <strain evidence="3">ATCC 36951</strain>
    </source>
</reference>
<feature type="domain" description="DUF7924" evidence="2">
    <location>
        <begin position="149"/>
        <end position="370"/>
    </location>
</feature>
<dbReference type="GeneID" id="54572462"/>
<keyword evidence="4" id="KW-1185">Reference proteome</keyword>
<proteinExistence type="predicted"/>
<feature type="compositionally biased region" description="Basic residues" evidence="1">
    <location>
        <begin position="1"/>
        <end position="11"/>
    </location>
</feature>
<dbReference type="Proteomes" id="UP000799537">
    <property type="component" value="Unassembled WGS sequence"/>
</dbReference>
<dbReference type="EMBL" id="ML993650">
    <property type="protein sequence ID" value="KAF2158730.1"/>
    <property type="molecule type" value="Genomic_DNA"/>
</dbReference>
<dbReference type="PANTHER" id="PTHR42470:SF2">
    <property type="match status" value="1"/>
</dbReference>
<evidence type="ECO:0000256" key="1">
    <source>
        <dbReference type="SAM" id="MobiDB-lite"/>
    </source>
</evidence>
<accession>A0A6A6BXS3</accession>
<feature type="region of interest" description="Disordered" evidence="1">
    <location>
        <begin position="432"/>
        <end position="501"/>
    </location>
</feature>
<feature type="region of interest" description="Disordered" evidence="1">
    <location>
        <begin position="370"/>
        <end position="420"/>
    </location>
</feature>
<dbReference type="RefSeq" id="XP_033659619.1">
    <property type="nucleotide sequence ID" value="XM_033819190.1"/>
</dbReference>
<evidence type="ECO:0000259" key="2">
    <source>
        <dbReference type="Pfam" id="PF25545"/>
    </source>
</evidence>